<organism evidence="1 2">
    <name type="scientific">Xanthomonas phage Mallos</name>
    <dbReference type="NCBI Taxonomy" id="2939131"/>
    <lineage>
        <taxon>Viruses</taxon>
        <taxon>Duplodnaviria</taxon>
        <taxon>Heunggongvirae</taxon>
        <taxon>Uroviricota</taxon>
        <taxon>Caudoviricetes</taxon>
        <taxon>Mesyanzhinovviridae</taxon>
        <taxon>Bradleyvirinae</taxon>
        <taxon>Mallosvirus</taxon>
        <taxon>Mallosvirus mallos</taxon>
    </lineage>
</organism>
<gene>
    <name evidence="1" type="ORF">Mallos_BL60083</name>
</gene>
<evidence type="ECO:0000313" key="2">
    <source>
        <dbReference type="Proteomes" id="UP001056460"/>
    </source>
</evidence>
<proteinExistence type="predicted"/>
<sequence>MLSFGLSGCRSCQCTPAAMRSEPPSAQRWNQI</sequence>
<dbReference type="EMBL" id="ON189047">
    <property type="protein sequence ID" value="URA07191.1"/>
    <property type="molecule type" value="Genomic_DNA"/>
</dbReference>
<dbReference type="Proteomes" id="UP001056460">
    <property type="component" value="Segment"/>
</dbReference>
<keyword evidence="2" id="KW-1185">Reference proteome</keyword>
<reference evidence="1" key="1">
    <citation type="journal article" date="2022" name="Viruses">
        <title>Isolation of novel Xanthomonas phages for the plant pathogens X. translucens and X. campestris.</title>
        <authorList>
            <person name="Erdrich S.H."/>
            <person name="Sharma V."/>
            <person name="Schurr U."/>
            <person name="Arsova B."/>
            <person name="Frunzke J."/>
        </authorList>
    </citation>
    <scope>NUCLEOTIDE SEQUENCE</scope>
</reference>
<evidence type="ECO:0000313" key="1">
    <source>
        <dbReference type="EMBL" id="URA07191.1"/>
    </source>
</evidence>
<accession>A0A9E7E1I9</accession>
<name>A0A9E7E1I9_9CAUD</name>
<protein>
    <submittedName>
        <fullName evidence="1">Uncharacterized protein</fullName>
    </submittedName>
</protein>